<dbReference type="AlphaFoldDB" id="A0A0E3ZSB4"/>
<organism evidence="1 2">
    <name type="scientific">Spirosoma radiotolerans</name>
    <dbReference type="NCBI Taxonomy" id="1379870"/>
    <lineage>
        <taxon>Bacteria</taxon>
        <taxon>Pseudomonadati</taxon>
        <taxon>Bacteroidota</taxon>
        <taxon>Cytophagia</taxon>
        <taxon>Cytophagales</taxon>
        <taxon>Cytophagaceae</taxon>
        <taxon>Spirosoma</taxon>
    </lineage>
</organism>
<dbReference type="KEGG" id="srd:SD10_03170"/>
<dbReference type="PANTHER" id="PTHR38468:SF1">
    <property type="entry name" value="SLL0939 PROTEIN"/>
    <property type="match status" value="1"/>
</dbReference>
<dbReference type="EMBL" id="CP010429">
    <property type="protein sequence ID" value="AKD54053.1"/>
    <property type="molecule type" value="Genomic_DNA"/>
</dbReference>
<dbReference type="STRING" id="1379870.SD10_03170"/>
<name>A0A0E3ZSB4_9BACT</name>
<proteinExistence type="predicted"/>
<keyword evidence="2" id="KW-1185">Reference proteome</keyword>
<dbReference type="RefSeq" id="WP_046375649.1">
    <property type="nucleotide sequence ID" value="NZ_CP010429.1"/>
</dbReference>
<dbReference type="HOGENOM" id="CLU_136765_1_0_10"/>
<evidence type="ECO:0000313" key="1">
    <source>
        <dbReference type="EMBL" id="AKD54053.1"/>
    </source>
</evidence>
<dbReference type="Pfam" id="PF07784">
    <property type="entry name" value="DUF1622"/>
    <property type="match status" value="1"/>
</dbReference>
<evidence type="ECO:0000313" key="2">
    <source>
        <dbReference type="Proteomes" id="UP000033054"/>
    </source>
</evidence>
<dbReference type="PATRIC" id="fig|1379870.5.peg.697"/>
<sequence>MEEFIKAATLLSARWIEAGAATVIAVASLRALGGFLLAIATDHSLAVPKEEIRLSLGRSLALALELELGADILKTAVAPTWNDIGLLAAIAVLRTALNYFLERELRNAEQRDDSWRIKPGASGVDPANKPA</sequence>
<accession>A0A0E3ZSB4</accession>
<dbReference type="InterPro" id="IPR012427">
    <property type="entry name" value="DUF1622"/>
</dbReference>
<dbReference type="Proteomes" id="UP000033054">
    <property type="component" value="Chromosome"/>
</dbReference>
<dbReference type="PANTHER" id="PTHR38468">
    <property type="entry name" value="SLL0939 PROTEIN"/>
    <property type="match status" value="1"/>
</dbReference>
<reference evidence="1 2" key="1">
    <citation type="journal article" date="2014" name="Curr. Microbiol.">
        <title>Spirosoma radiotolerans sp. nov., a gamma-radiation-resistant bacterium isolated from gamma ray-irradiated soil.</title>
        <authorList>
            <person name="Lee J.J."/>
            <person name="Srinivasan S."/>
            <person name="Lim S."/>
            <person name="Joe M."/>
            <person name="Im S."/>
            <person name="Bae S.I."/>
            <person name="Park K.R."/>
            <person name="Han J.H."/>
            <person name="Park S.H."/>
            <person name="Joo B.M."/>
            <person name="Park S.J."/>
            <person name="Kim M.K."/>
        </authorList>
    </citation>
    <scope>NUCLEOTIDE SEQUENCE [LARGE SCALE GENOMIC DNA]</scope>
    <source>
        <strain evidence="1 2">DG5A</strain>
    </source>
</reference>
<protein>
    <recommendedName>
        <fullName evidence="3">DUF1622 domain-containing protein</fullName>
    </recommendedName>
</protein>
<gene>
    <name evidence="1" type="ORF">SD10_03170</name>
</gene>
<dbReference type="OrthoDB" id="9812897at2"/>
<evidence type="ECO:0008006" key="3">
    <source>
        <dbReference type="Google" id="ProtNLM"/>
    </source>
</evidence>